<dbReference type="SUPFAM" id="SSF57667">
    <property type="entry name" value="beta-beta-alpha zinc fingers"/>
    <property type="match status" value="1"/>
</dbReference>
<dbReference type="PROSITE" id="PS00028">
    <property type="entry name" value="ZINC_FINGER_C2H2_1"/>
    <property type="match status" value="1"/>
</dbReference>
<dbReference type="Proteomes" id="UP000192596">
    <property type="component" value="Unassembled WGS sequence"/>
</dbReference>
<evidence type="ECO:0000256" key="7">
    <source>
        <dbReference type="PROSITE-ProRule" id="PRU00042"/>
    </source>
</evidence>
<organism evidence="10 11">
    <name type="scientific">Cryoendolithus antarcticus</name>
    <dbReference type="NCBI Taxonomy" id="1507870"/>
    <lineage>
        <taxon>Eukaryota</taxon>
        <taxon>Fungi</taxon>
        <taxon>Dikarya</taxon>
        <taxon>Ascomycota</taxon>
        <taxon>Pezizomycotina</taxon>
        <taxon>Dothideomycetes</taxon>
        <taxon>Dothideomycetidae</taxon>
        <taxon>Cladosporiales</taxon>
        <taxon>Cladosporiaceae</taxon>
        <taxon>Cryoendolithus</taxon>
    </lineage>
</organism>
<evidence type="ECO:0000313" key="10">
    <source>
        <dbReference type="EMBL" id="OQO11598.1"/>
    </source>
</evidence>
<sequence>MHVCNWDGCGKTFQRSDHLQRHTLNHTTGDNRHLARHRQKDEEAGGEGLGVVSTRKRLWRDAEGNLVTKRPKSTSDVVPTEHHVPQAVMIVPNDQPLQNFKSPISPPPSLTSNVVCAQDDDFAFDSSSFDFQQVFNDPQNSDSFSEDFDFFSDVPWNIPVAPAPSVVPRGNVLMDDMFSSDTASSFNMPFTTMSNYNWLFANGNLAHGLADTTGSSQFSSDRNLGGNYGIGSTTSRDTSQTDDVITNLDASHAHVEPGTSAQVSPTSGQYIEERHARPSTRVQSVPGPRLDRMSFENLSAFSAPDNGHTMHSFSTNSVQGVPGVNERARTRVLDILQSPAFTATPQLSMLQVILLTECFGKSRAGQKQHDMSHLFHGMLINLIRRSDCQSAGAFPHTSEILVSLEDRWREAMHMEQRKRLALLCFLWDVQHALLFSQSLCMSAFELRTSLPCDPSAWEAETAAEWATYGGTPEPRFLATLKTFMNPDASATTPELNALSRQLILHGLMSIAWDLKRRDQTSLGSSGPTSDWQMRLGASYDMWRVDFDAYCMDMTKQLRNSPAAKEDFIRFSTSTRAIYHAAQLILHVELLDLQIYAGAKHILGRPVAPHDYQRSRKLIKRWVSDDGPKAAVAASHAAHLLRDGLTHLEDWDTDQTFHYPWCLYLATLTCWAFHRAPNDEDGGTASAEISAPEKRHDRSMNALVSSMTSAGPEGLSRLTGKLDTRGLVHVIAAHLGGVRWAVVHEGMKVLKSLS</sequence>
<evidence type="ECO:0000256" key="5">
    <source>
        <dbReference type="ARBA" id="ARBA00022833"/>
    </source>
</evidence>
<dbReference type="GO" id="GO:0008270">
    <property type="term" value="F:zinc ion binding"/>
    <property type="evidence" value="ECO:0007669"/>
    <property type="project" value="UniProtKB-KW"/>
</dbReference>
<feature type="domain" description="C2H2-type" evidence="9">
    <location>
        <begin position="2"/>
        <end position="31"/>
    </location>
</feature>
<dbReference type="InParanoid" id="A0A1V8TK34"/>
<dbReference type="GO" id="GO:0000785">
    <property type="term" value="C:chromatin"/>
    <property type="evidence" value="ECO:0007669"/>
    <property type="project" value="TreeGrafter"/>
</dbReference>
<dbReference type="AlphaFoldDB" id="A0A1V8TK34"/>
<dbReference type="OrthoDB" id="1405595at2759"/>
<evidence type="ECO:0000256" key="3">
    <source>
        <dbReference type="ARBA" id="ARBA00022737"/>
    </source>
</evidence>
<name>A0A1V8TK34_9PEZI</name>
<dbReference type="Pfam" id="PF04082">
    <property type="entry name" value="Fungal_trans"/>
    <property type="match status" value="1"/>
</dbReference>
<dbReference type="PANTHER" id="PTHR40626:SF18">
    <property type="entry name" value="NICOTINATE CATABOLISM CLUSTER-SPECIFIC TRANSCRIPTION FACTOR"/>
    <property type="match status" value="1"/>
</dbReference>
<dbReference type="InterPro" id="IPR007219">
    <property type="entry name" value="XnlR_reg_dom"/>
</dbReference>
<feature type="region of interest" description="Disordered" evidence="8">
    <location>
        <begin position="251"/>
        <end position="289"/>
    </location>
</feature>
<keyword evidence="11" id="KW-1185">Reference proteome</keyword>
<gene>
    <name evidence="10" type="ORF">B0A48_03325</name>
</gene>
<dbReference type="GO" id="GO:0000978">
    <property type="term" value="F:RNA polymerase II cis-regulatory region sequence-specific DNA binding"/>
    <property type="evidence" value="ECO:0007669"/>
    <property type="project" value="InterPro"/>
</dbReference>
<dbReference type="PANTHER" id="PTHR40626">
    <property type="entry name" value="MIP31509P"/>
    <property type="match status" value="1"/>
</dbReference>
<dbReference type="EMBL" id="NAJO01000006">
    <property type="protein sequence ID" value="OQO11598.1"/>
    <property type="molecule type" value="Genomic_DNA"/>
</dbReference>
<evidence type="ECO:0000259" key="9">
    <source>
        <dbReference type="PROSITE" id="PS50157"/>
    </source>
</evidence>
<protein>
    <recommendedName>
        <fullName evidence="9">C2H2-type domain-containing protein</fullName>
    </recommendedName>
</protein>
<keyword evidence="4 7" id="KW-0863">Zinc-finger</keyword>
<keyword evidence="2" id="KW-0479">Metal-binding</keyword>
<dbReference type="InterPro" id="IPR036236">
    <property type="entry name" value="Znf_C2H2_sf"/>
</dbReference>
<evidence type="ECO:0000256" key="6">
    <source>
        <dbReference type="ARBA" id="ARBA00023242"/>
    </source>
</evidence>
<feature type="region of interest" description="Disordered" evidence="8">
    <location>
        <begin position="23"/>
        <end position="49"/>
    </location>
</feature>
<evidence type="ECO:0000256" key="8">
    <source>
        <dbReference type="SAM" id="MobiDB-lite"/>
    </source>
</evidence>
<proteinExistence type="predicted"/>
<accession>A0A1V8TK34</accession>
<feature type="compositionally biased region" description="Polar residues" evidence="8">
    <location>
        <begin position="259"/>
        <end position="269"/>
    </location>
</feature>
<dbReference type="GO" id="GO:0005634">
    <property type="term" value="C:nucleus"/>
    <property type="evidence" value="ECO:0007669"/>
    <property type="project" value="UniProtKB-SubCell"/>
</dbReference>
<keyword evidence="5" id="KW-0862">Zinc</keyword>
<keyword evidence="3" id="KW-0677">Repeat</keyword>
<dbReference type="InterPro" id="IPR051059">
    <property type="entry name" value="VerF-like"/>
</dbReference>
<feature type="compositionally biased region" description="Basic and acidic residues" evidence="8">
    <location>
        <begin position="29"/>
        <end position="43"/>
    </location>
</feature>
<dbReference type="CDD" id="cd12148">
    <property type="entry name" value="fungal_TF_MHR"/>
    <property type="match status" value="1"/>
</dbReference>
<comment type="subcellular location">
    <subcellularLocation>
        <location evidence="1">Nucleus</location>
    </subcellularLocation>
</comment>
<keyword evidence="6" id="KW-0539">Nucleus</keyword>
<evidence type="ECO:0000256" key="4">
    <source>
        <dbReference type="ARBA" id="ARBA00022771"/>
    </source>
</evidence>
<dbReference type="SMART" id="SM00355">
    <property type="entry name" value="ZnF_C2H2"/>
    <property type="match status" value="1"/>
</dbReference>
<dbReference type="GO" id="GO:0006351">
    <property type="term" value="P:DNA-templated transcription"/>
    <property type="evidence" value="ECO:0007669"/>
    <property type="project" value="InterPro"/>
</dbReference>
<evidence type="ECO:0000256" key="2">
    <source>
        <dbReference type="ARBA" id="ARBA00022723"/>
    </source>
</evidence>
<reference evidence="11" key="1">
    <citation type="submission" date="2017-03" db="EMBL/GenBank/DDBJ databases">
        <title>Genomes of endolithic fungi from Antarctica.</title>
        <authorList>
            <person name="Coleine C."/>
            <person name="Masonjones S."/>
            <person name="Stajich J.E."/>
        </authorList>
    </citation>
    <scope>NUCLEOTIDE SEQUENCE [LARGE SCALE GENOMIC DNA]</scope>
    <source>
        <strain evidence="11">CCFEE 5527</strain>
    </source>
</reference>
<dbReference type="PROSITE" id="PS50157">
    <property type="entry name" value="ZINC_FINGER_C2H2_2"/>
    <property type="match status" value="1"/>
</dbReference>
<dbReference type="STRING" id="1507870.A0A1V8TK34"/>
<comment type="caution">
    <text evidence="10">The sequence shown here is derived from an EMBL/GenBank/DDBJ whole genome shotgun (WGS) entry which is preliminary data.</text>
</comment>
<dbReference type="InterPro" id="IPR013087">
    <property type="entry name" value="Znf_C2H2_type"/>
</dbReference>
<dbReference type="GO" id="GO:0000981">
    <property type="term" value="F:DNA-binding transcription factor activity, RNA polymerase II-specific"/>
    <property type="evidence" value="ECO:0007669"/>
    <property type="project" value="InterPro"/>
</dbReference>
<dbReference type="Gene3D" id="3.30.160.60">
    <property type="entry name" value="Classic Zinc Finger"/>
    <property type="match status" value="1"/>
</dbReference>
<evidence type="ECO:0000256" key="1">
    <source>
        <dbReference type="ARBA" id="ARBA00004123"/>
    </source>
</evidence>
<evidence type="ECO:0000313" key="11">
    <source>
        <dbReference type="Proteomes" id="UP000192596"/>
    </source>
</evidence>